<protein>
    <submittedName>
        <fullName evidence="2">Uncharacterized protein</fullName>
    </submittedName>
</protein>
<accession>A0A2M9ASE5</accession>
<keyword evidence="3" id="KW-1185">Reference proteome</keyword>
<dbReference type="AlphaFoldDB" id="A0A2M9ASE5"/>
<dbReference type="EMBL" id="PGFA01000004">
    <property type="protein sequence ID" value="PJJ48553.1"/>
    <property type="molecule type" value="Genomic_DNA"/>
</dbReference>
<evidence type="ECO:0000313" key="3">
    <source>
        <dbReference type="Proteomes" id="UP000228535"/>
    </source>
</evidence>
<gene>
    <name evidence="2" type="ORF">CLV45_4262</name>
</gene>
<reference evidence="2 3" key="1">
    <citation type="submission" date="2017-11" db="EMBL/GenBank/DDBJ databases">
        <title>Genomic Encyclopedia of Archaeal and Bacterial Type Strains, Phase II (KMG-II): From Individual Species to Whole Genera.</title>
        <authorList>
            <person name="Goeker M."/>
        </authorList>
    </citation>
    <scope>NUCLEOTIDE SEQUENCE [LARGE SCALE GENOMIC DNA]</scope>
    <source>
        <strain evidence="2 3">DSM 11115</strain>
    </source>
</reference>
<evidence type="ECO:0000256" key="1">
    <source>
        <dbReference type="SAM" id="MobiDB-lite"/>
    </source>
</evidence>
<comment type="caution">
    <text evidence="2">The sequence shown here is derived from an EMBL/GenBank/DDBJ whole genome shotgun (WGS) entry which is preliminary data.</text>
</comment>
<feature type="region of interest" description="Disordered" evidence="1">
    <location>
        <begin position="62"/>
        <end position="85"/>
    </location>
</feature>
<proteinExistence type="predicted"/>
<dbReference type="Proteomes" id="UP000228535">
    <property type="component" value="Unassembled WGS sequence"/>
</dbReference>
<name>A0A2M9ASE5_9BACT</name>
<sequence>MLPIDLLPAMPSEKLLTIDSSFVLTGLGVLVRSAAGQPAEALRRFALYTMLPVELELADGRRHPTTASVEEVAHPSPADGPLPPPEPALLLHLAEALDVPPGTVVWLSAEPTPPEWL</sequence>
<organism evidence="2 3">
    <name type="scientific">Hymenobacter chitinivorans DSM 11115</name>
    <dbReference type="NCBI Taxonomy" id="1121954"/>
    <lineage>
        <taxon>Bacteria</taxon>
        <taxon>Pseudomonadati</taxon>
        <taxon>Bacteroidota</taxon>
        <taxon>Cytophagia</taxon>
        <taxon>Cytophagales</taxon>
        <taxon>Hymenobacteraceae</taxon>
        <taxon>Hymenobacter</taxon>
    </lineage>
</organism>
<evidence type="ECO:0000313" key="2">
    <source>
        <dbReference type="EMBL" id="PJJ48553.1"/>
    </source>
</evidence>